<keyword evidence="2" id="KW-1185">Reference proteome</keyword>
<dbReference type="RefSeq" id="WP_071379569.1">
    <property type="nucleotide sequence ID" value="NZ_MLYO01000012.1"/>
</dbReference>
<sequence length="87" mass="10090">MRNGVDPISSRSADLVKAWWTPLERDARRQFGDTLRHSYRRDSLPYELTGLDVIGEPNPIDVRIRFHADPSYPRRPAEPGPAYWATR</sequence>
<name>A0A1S2QMP1_9ACTN</name>
<protein>
    <submittedName>
        <fullName evidence="1">Uncharacterized protein</fullName>
    </submittedName>
</protein>
<reference evidence="1 2" key="1">
    <citation type="submission" date="2016-10" db="EMBL/GenBank/DDBJ databases">
        <title>Genome sequence of Streptomyces sp. MUSC 1.</title>
        <authorList>
            <person name="Lee L.-H."/>
            <person name="Ser H.-L."/>
            <person name="Law J.W.-F."/>
        </authorList>
    </citation>
    <scope>NUCLEOTIDE SEQUENCE [LARGE SCALE GENOMIC DNA]</scope>
    <source>
        <strain evidence="1 2">MUSC 1</strain>
    </source>
</reference>
<evidence type="ECO:0000313" key="2">
    <source>
        <dbReference type="Proteomes" id="UP000179642"/>
    </source>
</evidence>
<dbReference type="Proteomes" id="UP000179642">
    <property type="component" value="Unassembled WGS sequence"/>
</dbReference>
<dbReference type="AlphaFoldDB" id="A0A1S2QMP1"/>
<dbReference type="EMBL" id="MLYO01000012">
    <property type="protein sequence ID" value="OIK06907.1"/>
    <property type="molecule type" value="Genomic_DNA"/>
</dbReference>
<dbReference type="OrthoDB" id="5184421at2"/>
<gene>
    <name evidence="1" type="ORF">BIV23_05320</name>
</gene>
<evidence type="ECO:0000313" key="1">
    <source>
        <dbReference type="EMBL" id="OIK06907.1"/>
    </source>
</evidence>
<comment type="caution">
    <text evidence="1">The sequence shown here is derived from an EMBL/GenBank/DDBJ whole genome shotgun (WGS) entry which is preliminary data.</text>
</comment>
<organism evidence="1 2">
    <name type="scientific">Streptomyces monashensis</name>
    <dbReference type="NCBI Taxonomy" id="1678012"/>
    <lineage>
        <taxon>Bacteria</taxon>
        <taxon>Bacillati</taxon>
        <taxon>Actinomycetota</taxon>
        <taxon>Actinomycetes</taxon>
        <taxon>Kitasatosporales</taxon>
        <taxon>Streptomycetaceae</taxon>
        <taxon>Streptomyces</taxon>
    </lineage>
</organism>
<proteinExistence type="predicted"/>
<accession>A0A1S2QMP1</accession>